<sequence length="372" mass="38980">MIVGIPTETKNHEDRVAITPAGVHQLVRHGHRVVVQEGAGSGSRIPDEEYTEAGAELGSAEQAWGAELVLKVKEPTPSEYQYLRSDLVLFTYLHLAASEELTRALVEAGTTAIAYENVQTDNGALPLLAPMSEVAGRMSALVGTHLLLSTSGGRGILMPGIPGVRPAVVTVIGAGNAGSNALSQLVGLGADVTVLDLSIDALRRVDEQYGGRVRTVVSSPFEIERCVLKSDLVIGAVLVPGRRAPKVVEHSTVERMMEGSVLVDIAVDQGGCFEGTRATSHDDPTFTVGPATFYCVANMPGAAPVTATYGLTNATLPYALQLADSGWEAACADNVALGRGVLVAGGRIRHSAIAAEFPGVPHRIDTSLPEEH</sequence>
<dbReference type="EC" id="1.4.1.1" evidence="3 8"/>
<evidence type="ECO:0000259" key="13">
    <source>
        <dbReference type="SMART" id="SM01003"/>
    </source>
</evidence>
<feature type="binding site" evidence="11">
    <location>
        <position position="196"/>
    </location>
    <ligand>
        <name>NAD(+)</name>
        <dbReference type="ChEBI" id="CHEBI:57540"/>
    </ligand>
</feature>
<dbReference type="InterPro" id="IPR008141">
    <property type="entry name" value="Ala_DH"/>
</dbReference>
<dbReference type="SMART" id="SM01002">
    <property type="entry name" value="AlaDh_PNT_C"/>
    <property type="match status" value="1"/>
</dbReference>
<keyword evidence="11" id="KW-0547">Nucleotide-binding</keyword>
<dbReference type="GO" id="GO:0042853">
    <property type="term" value="P:L-alanine catabolic process"/>
    <property type="evidence" value="ECO:0007669"/>
    <property type="project" value="UniProtKB-UniPathway"/>
</dbReference>
<dbReference type="OrthoDB" id="9804592at2"/>
<evidence type="ECO:0000256" key="7">
    <source>
        <dbReference type="ARBA" id="ARBA00072341"/>
    </source>
</evidence>
<dbReference type="Gene3D" id="3.40.50.720">
    <property type="entry name" value="NAD(P)-binding Rossmann-like Domain"/>
    <property type="match status" value="2"/>
</dbReference>
<feature type="active site" description="Proton donor/acceptor" evidence="9">
    <location>
        <position position="94"/>
    </location>
</feature>
<protein>
    <recommendedName>
        <fullName evidence="7 8">Alanine dehydrogenase</fullName>
        <ecNumber evidence="3 8">1.4.1.1</ecNumber>
    </recommendedName>
</protein>
<dbReference type="PANTHER" id="PTHR42795:SF1">
    <property type="entry name" value="ALANINE DEHYDROGENASE"/>
    <property type="match status" value="1"/>
</dbReference>
<comment type="similarity">
    <text evidence="2 8">Belongs to the AlaDH/PNT family.</text>
</comment>
<dbReference type="GO" id="GO:0000166">
    <property type="term" value="F:nucleotide binding"/>
    <property type="evidence" value="ECO:0007669"/>
    <property type="project" value="UniProtKB-KW"/>
</dbReference>
<dbReference type="RefSeq" id="WP_123826537.1">
    <property type="nucleotide sequence ID" value="NZ_RKMF01000018.1"/>
</dbReference>
<keyword evidence="5 8" id="KW-0520">NAD</keyword>
<dbReference type="UniPathway" id="UPA00527">
    <property type="reaction ID" value="UER00585"/>
</dbReference>
<dbReference type="InterPro" id="IPR036291">
    <property type="entry name" value="NAD(P)-bd_dom_sf"/>
</dbReference>
<dbReference type="PANTHER" id="PTHR42795">
    <property type="entry name" value="ALANINE DEHYDROGENASE"/>
    <property type="match status" value="1"/>
</dbReference>
<dbReference type="GO" id="GO:0005886">
    <property type="term" value="C:plasma membrane"/>
    <property type="evidence" value="ECO:0007669"/>
    <property type="project" value="TreeGrafter"/>
</dbReference>
<dbReference type="SUPFAM" id="SSF51735">
    <property type="entry name" value="NAD(P)-binding Rossmann-fold domains"/>
    <property type="match status" value="1"/>
</dbReference>
<dbReference type="Proteomes" id="UP000270616">
    <property type="component" value="Unassembled WGS sequence"/>
</dbReference>
<comment type="function">
    <text evidence="8">Catalyzes the reversible reductive amination of pyruvate to L-alanine.</text>
</comment>
<keyword evidence="15" id="KW-1185">Reference proteome</keyword>
<evidence type="ECO:0000256" key="10">
    <source>
        <dbReference type="PIRSR" id="PIRSR000183-2"/>
    </source>
</evidence>
<evidence type="ECO:0000256" key="5">
    <source>
        <dbReference type="ARBA" id="ARBA00023027"/>
    </source>
</evidence>
<proteinExistence type="inferred from homology"/>
<dbReference type="InterPro" id="IPR007698">
    <property type="entry name" value="AlaDH/PNT_NAD(H)-bd"/>
</dbReference>
<feature type="binding site" evidence="10">
    <location>
        <position position="15"/>
    </location>
    <ligand>
        <name>substrate</name>
    </ligand>
</feature>
<evidence type="ECO:0000256" key="3">
    <source>
        <dbReference type="ARBA" id="ARBA00012897"/>
    </source>
</evidence>
<evidence type="ECO:0000313" key="14">
    <source>
        <dbReference type="EMBL" id="ROZ61747.1"/>
    </source>
</evidence>
<evidence type="ECO:0000256" key="8">
    <source>
        <dbReference type="PIRNR" id="PIRNR000183"/>
    </source>
</evidence>
<evidence type="ECO:0000313" key="15">
    <source>
        <dbReference type="Proteomes" id="UP000270616"/>
    </source>
</evidence>
<comment type="subunit">
    <text evidence="6">Homohexamer. Trimer of dimers.</text>
</comment>
<feature type="binding site" evidence="11">
    <location>
        <begin position="296"/>
        <end position="299"/>
    </location>
    <ligand>
        <name>NAD(+)</name>
        <dbReference type="ChEBI" id="CHEBI:57540"/>
    </ligand>
</feature>
<dbReference type="PIRSF" id="PIRSF000183">
    <property type="entry name" value="Alanine_dh"/>
    <property type="match status" value="1"/>
</dbReference>
<feature type="domain" description="Alanine dehydrogenase/pyridine nucleotide transhydrogenase N-terminal" evidence="13">
    <location>
        <begin position="4"/>
        <end position="135"/>
    </location>
</feature>
<dbReference type="NCBIfam" id="TIGR00518">
    <property type="entry name" value="alaDH"/>
    <property type="match status" value="1"/>
</dbReference>
<evidence type="ECO:0000256" key="9">
    <source>
        <dbReference type="PIRSR" id="PIRSR000183-1"/>
    </source>
</evidence>
<comment type="caution">
    <text evidence="14">The sequence shown here is derived from an EMBL/GenBank/DDBJ whole genome shotgun (WGS) entry which is preliminary data.</text>
</comment>
<feature type="domain" description="Alanine dehydrogenase/pyridine nucleotide transhydrogenase NAD(H)-binding" evidence="12">
    <location>
        <begin position="147"/>
        <end position="295"/>
    </location>
</feature>
<dbReference type="Pfam" id="PF05222">
    <property type="entry name" value="AlaDh_PNT_N"/>
    <property type="match status" value="1"/>
</dbReference>
<name>A0A3N3ZM80_9MICC</name>
<feature type="binding site" evidence="10">
    <location>
        <position position="73"/>
    </location>
    <ligand>
        <name>substrate</name>
    </ligand>
</feature>
<evidence type="ECO:0000256" key="2">
    <source>
        <dbReference type="ARBA" id="ARBA00005689"/>
    </source>
</evidence>
<keyword evidence="4 8" id="KW-0560">Oxidoreductase</keyword>
<dbReference type="FunFam" id="3.40.50.720:FF:000049">
    <property type="entry name" value="Alanine dehydrogenase"/>
    <property type="match status" value="1"/>
</dbReference>
<feature type="binding site" evidence="11">
    <location>
        <position position="218"/>
    </location>
    <ligand>
        <name>NAD(+)</name>
        <dbReference type="ChEBI" id="CHEBI:57540"/>
    </ligand>
</feature>
<dbReference type="GO" id="GO:0000286">
    <property type="term" value="F:alanine dehydrogenase activity"/>
    <property type="evidence" value="ECO:0007669"/>
    <property type="project" value="UniProtKB-UniRule"/>
</dbReference>
<evidence type="ECO:0000259" key="12">
    <source>
        <dbReference type="SMART" id="SM01002"/>
    </source>
</evidence>
<feature type="active site" description="Proton donor/acceptor" evidence="9">
    <location>
        <position position="268"/>
    </location>
</feature>
<feature type="binding site" evidence="11">
    <location>
        <position position="132"/>
    </location>
    <ligand>
        <name>NAD(+)</name>
        <dbReference type="ChEBI" id="CHEBI:57540"/>
    </ligand>
</feature>
<dbReference type="Pfam" id="PF01262">
    <property type="entry name" value="AlaDh_PNT_C"/>
    <property type="match status" value="1"/>
</dbReference>
<organism evidence="14 15">
    <name type="scientific">Kocuria soli</name>
    <dbReference type="NCBI Taxonomy" id="2485125"/>
    <lineage>
        <taxon>Bacteria</taxon>
        <taxon>Bacillati</taxon>
        <taxon>Actinomycetota</taxon>
        <taxon>Actinomycetes</taxon>
        <taxon>Micrococcales</taxon>
        <taxon>Micrococcaceae</taxon>
        <taxon>Kocuria</taxon>
    </lineage>
</organism>
<evidence type="ECO:0000256" key="6">
    <source>
        <dbReference type="ARBA" id="ARBA00065528"/>
    </source>
</evidence>
<feature type="binding site" evidence="11">
    <location>
        <position position="277"/>
    </location>
    <ligand>
        <name>NAD(+)</name>
        <dbReference type="ChEBI" id="CHEBI:57540"/>
    </ligand>
</feature>
<dbReference type="AlphaFoldDB" id="A0A3N3ZM80"/>
<evidence type="ECO:0000256" key="1">
    <source>
        <dbReference type="ARBA" id="ARBA00005206"/>
    </source>
</evidence>
<dbReference type="SUPFAM" id="SSF52283">
    <property type="entry name" value="Formate/glycerate dehydrogenase catalytic domain-like"/>
    <property type="match status" value="1"/>
</dbReference>
<comment type="catalytic activity">
    <reaction evidence="8">
        <text>L-alanine + NAD(+) + H2O = pyruvate + NH4(+) + NADH + H(+)</text>
        <dbReference type="Rhea" id="RHEA:18405"/>
        <dbReference type="ChEBI" id="CHEBI:15361"/>
        <dbReference type="ChEBI" id="CHEBI:15377"/>
        <dbReference type="ChEBI" id="CHEBI:15378"/>
        <dbReference type="ChEBI" id="CHEBI:28938"/>
        <dbReference type="ChEBI" id="CHEBI:57540"/>
        <dbReference type="ChEBI" id="CHEBI:57945"/>
        <dbReference type="ChEBI" id="CHEBI:57972"/>
        <dbReference type="EC" id="1.4.1.1"/>
    </reaction>
</comment>
<comment type="pathway">
    <text evidence="1 8">Amino-acid degradation; L-alanine degradation via dehydrogenase pathway; NH(3) and pyruvate from L-alanine: step 1/1.</text>
</comment>
<dbReference type="InterPro" id="IPR007886">
    <property type="entry name" value="AlaDH/PNT_N"/>
</dbReference>
<evidence type="ECO:0000256" key="11">
    <source>
        <dbReference type="PIRSR" id="PIRSR000183-3"/>
    </source>
</evidence>
<dbReference type="SMART" id="SM01003">
    <property type="entry name" value="AlaDh_PNT_N"/>
    <property type="match status" value="1"/>
</dbReference>
<gene>
    <name evidence="14" type="primary">ald</name>
    <name evidence="14" type="ORF">EDL96_12340</name>
</gene>
<reference evidence="14 15" key="1">
    <citation type="submission" date="2018-10" db="EMBL/GenBank/DDBJ databases">
        <title>Kocuria sp. M5W7-7, whole genome shotgun sequence.</title>
        <authorList>
            <person name="Tuo L."/>
        </authorList>
    </citation>
    <scope>NUCLEOTIDE SEQUENCE [LARGE SCALE GENOMIC DNA]</scope>
    <source>
        <strain evidence="14 15">M5W7-7</strain>
    </source>
</reference>
<dbReference type="EMBL" id="RKMF01000018">
    <property type="protein sequence ID" value="ROZ61747.1"/>
    <property type="molecule type" value="Genomic_DNA"/>
</dbReference>
<feature type="binding site" evidence="11">
    <location>
        <begin position="265"/>
        <end position="268"/>
    </location>
    <ligand>
        <name>NAD(+)</name>
        <dbReference type="ChEBI" id="CHEBI:57540"/>
    </ligand>
</feature>
<accession>A0A3N3ZM80</accession>
<feature type="binding site" evidence="11">
    <location>
        <begin position="237"/>
        <end position="238"/>
    </location>
    <ligand>
        <name>NAD(+)</name>
        <dbReference type="ChEBI" id="CHEBI:57540"/>
    </ligand>
</feature>
<dbReference type="CDD" id="cd05305">
    <property type="entry name" value="L-AlaDH"/>
    <property type="match status" value="1"/>
</dbReference>
<evidence type="ECO:0000256" key="4">
    <source>
        <dbReference type="ARBA" id="ARBA00023002"/>
    </source>
</evidence>